<dbReference type="Gene3D" id="3.40.50.2000">
    <property type="entry name" value="Glycogen Phosphorylase B"/>
    <property type="match status" value="2"/>
</dbReference>
<accession>A0A612HAF5</accession>
<dbReference type="GO" id="GO:0008917">
    <property type="term" value="F:lipopolysaccharide N-acetylglucosaminyltransferase activity"/>
    <property type="evidence" value="ECO:0007669"/>
    <property type="project" value="UniProtKB-EC"/>
</dbReference>
<name>A0A612HAF5_SALET</name>
<dbReference type="CDD" id="cd03801">
    <property type="entry name" value="GT4_PimA-like"/>
    <property type="match status" value="1"/>
</dbReference>
<sequence>MIDKLVLTVTPIFSIPPRGAAAVETWMYQVAKRTAIPNRIVCIKEEGYTDFSPVSERCSIHRIGFSRVYKRLFQKWTRLDPLPYSQRILNIAKDFKITDDSVIIIHNSMKLYRQIRSRSPQAKMIMHMHNAFEPDEGLDKNVKMIVPSMFLKQHYQAYLPDADIAIVPNGVDLQAYQKNSTPLQKSALNISPEKKTIFFAGRISPDKGVTLLLQAFEQLLKERNDYELVVVGDYTSKSKGEKAAYQREVQELAERLKPNCHMVGGVTPEEIYNYYSLADLVVIPSQFQEPFCMVAIEAMGAGKPVLVSTRGGMTEFVKEGDTGFHLQEPMTPESIVRDINKVLASPDLNDIALRGQRCVEEKFSWEKVTQRFEEVVNNWFK</sequence>
<organism evidence="2">
    <name type="scientific">Salmonella enterica I</name>
    <dbReference type="NCBI Taxonomy" id="59201"/>
    <lineage>
        <taxon>Bacteria</taxon>
        <taxon>Pseudomonadati</taxon>
        <taxon>Pseudomonadota</taxon>
        <taxon>Gammaproteobacteria</taxon>
        <taxon>Enterobacterales</taxon>
        <taxon>Enterobacteriaceae</taxon>
        <taxon>Salmonella</taxon>
    </lineage>
</organism>
<feature type="domain" description="Glycosyl transferase family 1" evidence="1">
    <location>
        <begin position="184"/>
        <end position="349"/>
    </location>
</feature>
<comment type="caution">
    <text evidence="2">The sequence shown here is derived from an EMBL/GenBank/DDBJ whole genome shotgun (WGS) entry which is preliminary data.</text>
</comment>
<dbReference type="EMBL" id="AAKVAS010000023">
    <property type="protein sequence ID" value="ECW0108992.1"/>
    <property type="molecule type" value="Genomic_DNA"/>
</dbReference>
<dbReference type="PANTHER" id="PTHR12526:SF637">
    <property type="entry name" value="GLYCOSYLTRANSFERASE EPSF-RELATED"/>
    <property type="match status" value="1"/>
</dbReference>
<reference evidence="2" key="1">
    <citation type="submission" date="2019-09" db="EMBL/GenBank/DDBJ databases">
        <authorList>
            <consortium name="GenomeTrakr network: Whole genome sequencing for foodborne pathogen traceback"/>
        </authorList>
    </citation>
    <scope>NUCLEOTIDE SEQUENCE</scope>
    <source>
        <strain evidence="2">AUSMDU00020873</strain>
    </source>
</reference>
<dbReference type="Pfam" id="PF00534">
    <property type="entry name" value="Glycos_transf_1"/>
    <property type="match status" value="1"/>
</dbReference>
<evidence type="ECO:0000313" key="2">
    <source>
        <dbReference type="EMBL" id="ECW0108992.1"/>
    </source>
</evidence>
<keyword evidence="2" id="KW-0808">Transferase</keyword>
<dbReference type="EC" id="2.4.1.56" evidence="2"/>
<dbReference type="InterPro" id="IPR001296">
    <property type="entry name" value="Glyco_trans_1"/>
</dbReference>
<protein>
    <submittedName>
        <fullName evidence="2">Lipopolysaccharide N-acetylglucosaminyltransferase</fullName>
        <ecNumber evidence="2">2.4.1.56</ecNumber>
    </submittedName>
</protein>
<dbReference type="PANTHER" id="PTHR12526">
    <property type="entry name" value="GLYCOSYLTRANSFERASE"/>
    <property type="match status" value="1"/>
</dbReference>
<evidence type="ECO:0000259" key="1">
    <source>
        <dbReference type="Pfam" id="PF00534"/>
    </source>
</evidence>
<gene>
    <name evidence="2" type="ORF">F3Q63_17680</name>
</gene>
<dbReference type="AlphaFoldDB" id="A0A612HAF5"/>
<dbReference type="SUPFAM" id="SSF53756">
    <property type="entry name" value="UDP-Glycosyltransferase/glycogen phosphorylase"/>
    <property type="match status" value="1"/>
</dbReference>
<dbReference type="NCBIfam" id="NF012028">
    <property type="entry name" value="PRK15484.1"/>
    <property type="match status" value="1"/>
</dbReference>
<keyword evidence="2" id="KW-0328">Glycosyltransferase</keyword>
<proteinExistence type="predicted"/>